<keyword evidence="4 6" id="KW-1133">Transmembrane helix</keyword>
<comment type="subcellular location">
    <subcellularLocation>
        <location evidence="1">Cell membrane</location>
        <topology evidence="1">Multi-pass membrane protein</topology>
    </subcellularLocation>
</comment>
<keyword evidence="8" id="KW-1185">Reference proteome</keyword>
<feature type="transmembrane region" description="Helical" evidence="6">
    <location>
        <begin position="107"/>
        <end position="125"/>
    </location>
</feature>
<reference evidence="7" key="1">
    <citation type="submission" date="2022-04" db="EMBL/GenBank/DDBJ databases">
        <title>Alcanivorax sp. CY1518 draft genome sequence.</title>
        <authorList>
            <person name="Zhao G."/>
            <person name="An M."/>
        </authorList>
    </citation>
    <scope>NUCLEOTIDE SEQUENCE</scope>
    <source>
        <strain evidence="7">CY1518</strain>
    </source>
</reference>
<keyword evidence="2" id="KW-1003">Cell membrane</keyword>
<sequence>MTKTAFPGAVIFRGLLLVQLTALLIAGALAALLAGGLEGLAALWGGAICLLAHAWAGFQVWLHPRNRDPRHQAGAVIRAELGKIAIMLLLFWLSFREWPDLRGQSAAAALLASFFIAQMAGWIWLARVTGGPAVGGGNGQDG</sequence>
<comment type="caution">
    <text evidence="7">The sequence shown here is derived from an EMBL/GenBank/DDBJ whole genome shotgun (WGS) entry which is preliminary data.</text>
</comment>
<gene>
    <name evidence="7" type="ORF">MU846_04075</name>
</gene>
<evidence type="ECO:0000256" key="5">
    <source>
        <dbReference type="ARBA" id="ARBA00023136"/>
    </source>
</evidence>
<evidence type="ECO:0000313" key="8">
    <source>
        <dbReference type="Proteomes" id="UP001165524"/>
    </source>
</evidence>
<evidence type="ECO:0000256" key="2">
    <source>
        <dbReference type="ARBA" id="ARBA00022475"/>
    </source>
</evidence>
<protein>
    <submittedName>
        <fullName evidence="7">ATP synthase subunit I</fullName>
    </submittedName>
</protein>
<feature type="transmembrane region" description="Helical" evidence="6">
    <location>
        <begin position="75"/>
        <end position="95"/>
    </location>
</feature>
<keyword evidence="5 6" id="KW-0472">Membrane</keyword>
<dbReference type="Pfam" id="PF03899">
    <property type="entry name" value="ATP-synt_I"/>
    <property type="match status" value="1"/>
</dbReference>
<proteinExistence type="predicted"/>
<feature type="transmembrane region" description="Helical" evidence="6">
    <location>
        <begin position="40"/>
        <end position="63"/>
    </location>
</feature>
<keyword evidence="3 6" id="KW-0812">Transmembrane</keyword>
<evidence type="ECO:0000313" key="7">
    <source>
        <dbReference type="EMBL" id="MCK0536877.1"/>
    </source>
</evidence>
<organism evidence="7 8">
    <name type="scientific">Alcanivorax quisquiliarum</name>
    <dbReference type="NCBI Taxonomy" id="2933565"/>
    <lineage>
        <taxon>Bacteria</taxon>
        <taxon>Pseudomonadati</taxon>
        <taxon>Pseudomonadota</taxon>
        <taxon>Gammaproteobacteria</taxon>
        <taxon>Oceanospirillales</taxon>
        <taxon>Alcanivoracaceae</taxon>
        <taxon>Alcanivorax</taxon>
    </lineage>
</organism>
<dbReference type="Proteomes" id="UP001165524">
    <property type="component" value="Unassembled WGS sequence"/>
</dbReference>
<dbReference type="InterPro" id="IPR005598">
    <property type="entry name" value="ATP_synth_I"/>
</dbReference>
<name>A0ABT0E5G7_9GAMM</name>
<evidence type="ECO:0000256" key="3">
    <source>
        <dbReference type="ARBA" id="ARBA00022692"/>
    </source>
</evidence>
<dbReference type="EMBL" id="JALKII010000002">
    <property type="protein sequence ID" value="MCK0536877.1"/>
    <property type="molecule type" value="Genomic_DNA"/>
</dbReference>
<accession>A0ABT0E5G7</accession>
<evidence type="ECO:0000256" key="1">
    <source>
        <dbReference type="ARBA" id="ARBA00004651"/>
    </source>
</evidence>
<evidence type="ECO:0000256" key="4">
    <source>
        <dbReference type="ARBA" id="ARBA00022989"/>
    </source>
</evidence>
<evidence type="ECO:0000256" key="6">
    <source>
        <dbReference type="SAM" id="Phobius"/>
    </source>
</evidence>
<dbReference type="RefSeq" id="WP_246948698.1">
    <property type="nucleotide sequence ID" value="NZ_JALKII010000002.1"/>
</dbReference>